<gene>
    <name evidence="2" type="ORF">KIPB_004382</name>
</gene>
<accession>A0A9K3CTQ3</accession>
<sequence length="179" mass="19992">MADPRAARRIRNQIEGDLASVKRRQGLSNLQEDEMRALDRLGQYQRQISTHEVQNVPVPVPSAPSRLGQNYAMPPSAPPPRIKVPGRLRQFSRPPMMSGAMGGRSDSRPASGQRSARSRVSSARPGSRGMETRHATTSQNMVARPSTRQAQEFKSRPSERIVAYELPSLWSRPIDRLID</sequence>
<organism evidence="2 3">
    <name type="scientific">Kipferlia bialata</name>
    <dbReference type="NCBI Taxonomy" id="797122"/>
    <lineage>
        <taxon>Eukaryota</taxon>
        <taxon>Metamonada</taxon>
        <taxon>Carpediemonas-like organisms</taxon>
        <taxon>Kipferlia</taxon>
    </lineage>
</organism>
<dbReference type="Proteomes" id="UP000265618">
    <property type="component" value="Unassembled WGS sequence"/>
</dbReference>
<evidence type="ECO:0000313" key="3">
    <source>
        <dbReference type="Proteomes" id="UP000265618"/>
    </source>
</evidence>
<feature type="region of interest" description="Disordered" evidence="1">
    <location>
        <begin position="56"/>
        <end position="158"/>
    </location>
</feature>
<name>A0A9K3CTQ3_9EUKA</name>
<evidence type="ECO:0000256" key="1">
    <source>
        <dbReference type="SAM" id="MobiDB-lite"/>
    </source>
</evidence>
<feature type="compositionally biased region" description="Polar residues" evidence="1">
    <location>
        <begin position="135"/>
        <end position="150"/>
    </location>
</feature>
<comment type="caution">
    <text evidence="2">The sequence shown here is derived from an EMBL/GenBank/DDBJ whole genome shotgun (WGS) entry which is preliminary data.</text>
</comment>
<dbReference type="AlphaFoldDB" id="A0A9K3CTQ3"/>
<reference evidence="2 3" key="1">
    <citation type="journal article" date="2018" name="PLoS ONE">
        <title>The draft genome of Kipferlia bialata reveals reductive genome evolution in fornicate parasites.</title>
        <authorList>
            <person name="Tanifuji G."/>
            <person name="Takabayashi S."/>
            <person name="Kume K."/>
            <person name="Takagi M."/>
            <person name="Nakayama T."/>
            <person name="Kamikawa R."/>
            <person name="Inagaki Y."/>
            <person name="Hashimoto T."/>
        </authorList>
    </citation>
    <scope>NUCLEOTIDE SEQUENCE [LARGE SCALE GENOMIC DNA]</scope>
    <source>
        <strain evidence="2">NY0173</strain>
    </source>
</reference>
<dbReference type="EMBL" id="BDIP01000931">
    <property type="protein sequence ID" value="GIQ83118.1"/>
    <property type="molecule type" value="Genomic_DNA"/>
</dbReference>
<keyword evidence="3" id="KW-1185">Reference proteome</keyword>
<evidence type="ECO:0000313" key="2">
    <source>
        <dbReference type="EMBL" id="GIQ83118.1"/>
    </source>
</evidence>
<proteinExistence type="predicted"/>
<protein>
    <submittedName>
        <fullName evidence="2">Uncharacterized protein</fullName>
    </submittedName>
</protein>
<feature type="compositionally biased region" description="Low complexity" evidence="1">
    <location>
        <begin position="110"/>
        <end position="129"/>
    </location>
</feature>